<sequence length="322" mass="36535">MHIRRPLPLRQYMTMFWSLCVLSCTARGVFAIKTSYHYDVKNVSVTGGELVTSARSRIDCARLCRKYSHCVSWAFDKGTGTCYLHPRTNSAASSDGTIKMYTEEDPVCKESTTPSDVIVRTTQRSLTSFNAIVDNVTCGPDFMHYGMRCLATGQWETVTPNQVCKQRIWREGEVAMGIVYSIPDIPRVGWTMCLTGTPTDSVRFTFNLVDDSENIVLQVDIRTNYFFNHTLYSRMTNLNSKIGEDWGKVPSRLWDGPEYPFPFSEGQQFDLHIKAVTDYNLALYVDGPLYVNHTIPLSVRTMTSIKLLRGLTVHALDLWCSP</sequence>
<feature type="domain" description="Galectin" evidence="4">
    <location>
        <begin position="178"/>
        <end position="319"/>
    </location>
</feature>
<keyword evidence="3" id="KW-0732">Signal</keyword>
<keyword evidence="6" id="KW-1185">Reference proteome</keyword>
<dbReference type="SUPFAM" id="SSF57414">
    <property type="entry name" value="Hairpin loop containing domain-like"/>
    <property type="match status" value="1"/>
</dbReference>
<organism evidence="5 6">
    <name type="scientific">Batillaria attramentaria</name>
    <dbReference type="NCBI Taxonomy" id="370345"/>
    <lineage>
        <taxon>Eukaryota</taxon>
        <taxon>Metazoa</taxon>
        <taxon>Spiralia</taxon>
        <taxon>Lophotrochozoa</taxon>
        <taxon>Mollusca</taxon>
        <taxon>Gastropoda</taxon>
        <taxon>Caenogastropoda</taxon>
        <taxon>Sorbeoconcha</taxon>
        <taxon>Cerithioidea</taxon>
        <taxon>Batillariidae</taxon>
        <taxon>Batillaria</taxon>
    </lineage>
</organism>
<evidence type="ECO:0000256" key="3">
    <source>
        <dbReference type="SAM" id="SignalP"/>
    </source>
</evidence>
<feature type="chain" id="PRO_5044873001" description="Galectin" evidence="3">
    <location>
        <begin position="32"/>
        <end position="322"/>
    </location>
</feature>
<dbReference type="EMBL" id="JACVVK020000045">
    <property type="protein sequence ID" value="KAK7499263.1"/>
    <property type="molecule type" value="Genomic_DNA"/>
</dbReference>
<reference evidence="5 6" key="1">
    <citation type="journal article" date="2023" name="Sci. Data">
        <title>Genome assembly of the Korean intertidal mud-creeper Batillaria attramentaria.</title>
        <authorList>
            <person name="Patra A.K."/>
            <person name="Ho P.T."/>
            <person name="Jun S."/>
            <person name="Lee S.J."/>
            <person name="Kim Y."/>
            <person name="Won Y.J."/>
        </authorList>
    </citation>
    <scope>NUCLEOTIDE SEQUENCE [LARGE SCALE GENOMIC DNA]</scope>
    <source>
        <strain evidence="5">Wonlab-2016</strain>
    </source>
</reference>
<dbReference type="PROSITE" id="PS51304">
    <property type="entry name" value="GALECTIN"/>
    <property type="match status" value="1"/>
</dbReference>
<protein>
    <recommendedName>
        <fullName evidence="2">Galectin</fullName>
    </recommendedName>
</protein>
<dbReference type="GO" id="GO:0030246">
    <property type="term" value="F:carbohydrate binding"/>
    <property type="evidence" value="ECO:0007669"/>
    <property type="project" value="UniProtKB-UniRule"/>
</dbReference>
<dbReference type="InterPro" id="IPR003609">
    <property type="entry name" value="Pan_app"/>
</dbReference>
<evidence type="ECO:0000256" key="1">
    <source>
        <dbReference type="ARBA" id="ARBA00022734"/>
    </source>
</evidence>
<feature type="signal peptide" evidence="3">
    <location>
        <begin position="1"/>
        <end position="31"/>
    </location>
</feature>
<dbReference type="SUPFAM" id="SSF49899">
    <property type="entry name" value="Concanavalin A-like lectins/glucanases"/>
    <property type="match status" value="1"/>
</dbReference>
<gene>
    <name evidence="5" type="ORF">BaRGS_00009523</name>
</gene>
<dbReference type="Pfam" id="PF00337">
    <property type="entry name" value="Gal-bind_lectin"/>
    <property type="match status" value="1"/>
</dbReference>
<dbReference type="InterPro" id="IPR001079">
    <property type="entry name" value="Galectin_CRD"/>
</dbReference>
<dbReference type="AlphaFoldDB" id="A0ABD0LJH6"/>
<dbReference type="Proteomes" id="UP001519460">
    <property type="component" value="Unassembled WGS sequence"/>
</dbReference>
<evidence type="ECO:0000256" key="2">
    <source>
        <dbReference type="RuleBase" id="RU102079"/>
    </source>
</evidence>
<comment type="caution">
    <text evidence="5">The sequence shown here is derived from an EMBL/GenBank/DDBJ whole genome shotgun (WGS) entry which is preliminary data.</text>
</comment>
<dbReference type="Gene3D" id="3.50.4.10">
    <property type="entry name" value="Hepatocyte Growth Factor"/>
    <property type="match status" value="1"/>
</dbReference>
<proteinExistence type="predicted"/>
<dbReference type="InterPro" id="IPR013320">
    <property type="entry name" value="ConA-like_dom_sf"/>
</dbReference>
<evidence type="ECO:0000259" key="4">
    <source>
        <dbReference type="PROSITE" id="PS51304"/>
    </source>
</evidence>
<dbReference type="Pfam" id="PF00024">
    <property type="entry name" value="PAN_1"/>
    <property type="match status" value="1"/>
</dbReference>
<dbReference type="Gene3D" id="2.60.120.200">
    <property type="match status" value="1"/>
</dbReference>
<keyword evidence="1 2" id="KW-0430">Lectin</keyword>
<name>A0ABD0LJH6_9CAEN</name>
<accession>A0ABD0LJH6</accession>
<evidence type="ECO:0000313" key="6">
    <source>
        <dbReference type="Proteomes" id="UP001519460"/>
    </source>
</evidence>
<evidence type="ECO:0000313" key="5">
    <source>
        <dbReference type="EMBL" id="KAK7499263.1"/>
    </source>
</evidence>